<dbReference type="EMBL" id="QWZQ01000063">
    <property type="protein sequence ID" value="RRK09355.1"/>
    <property type="molecule type" value="Genomic_DNA"/>
</dbReference>
<reference evidence="1 2" key="1">
    <citation type="submission" date="2018-08" db="EMBL/GenBank/DDBJ databases">
        <title>Genome Lactobacillus garii FI11369.</title>
        <authorList>
            <person name="Diaz M."/>
            <person name="Narbad A."/>
        </authorList>
    </citation>
    <scope>NUCLEOTIDE SEQUENCE [LARGE SCALE GENOMIC DNA]</scope>
    <source>
        <strain evidence="1 2">FI11369</strain>
    </source>
</reference>
<evidence type="ECO:0000313" key="2">
    <source>
        <dbReference type="Proteomes" id="UP000283633"/>
    </source>
</evidence>
<organism evidence="1 2">
    <name type="scientific">Lactiplantibacillus garii</name>
    <dbReference type="NCBI Taxonomy" id="2306423"/>
    <lineage>
        <taxon>Bacteria</taxon>
        <taxon>Bacillati</taxon>
        <taxon>Bacillota</taxon>
        <taxon>Bacilli</taxon>
        <taxon>Lactobacillales</taxon>
        <taxon>Lactobacillaceae</taxon>
        <taxon>Lactiplantibacillus</taxon>
    </lineage>
</organism>
<proteinExistence type="predicted"/>
<protein>
    <submittedName>
        <fullName evidence="1">Phage regulatory protein</fullName>
    </submittedName>
</protein>
<name>A0A3R8KCM8_9LACO</name>
<sequence>MNDLVTLTSQRLDATAYTTSDIIADNTGINRRSLKRTIQNHIKRLERFGKVGTVFTPLSSGQTAVSYQLNERQTMLLFFYLSHTPQVEKFQERLVNQFTVMKRDLILRQAKFELGKEFSKSLHAAISESPALGEHGHLYININKLVYKQALGVNVNELRKARNIPKTEAITHYLSASEADAVKRVKQQIKVLLGMKHNYQQIKADLQIQGVVYQIRLTLPAKTTIN</sequence>
<accession>A0A3R8KCM8</accession>
<keyword evidence="2" id="KW-1185">Reference proteome</keyword>
<comment type="caution">
    <text evidence="1">The sequence shown here is derived from an EMBL/GenBank/DDBJ whole genome shotgun (WGS) entry which is preliminary data.</text>
</comment>
<dbReference type="Pfam" id="PF09669">
    <property type="entry name" value="Phage_pRha"/>
    <property type="match status" value="1"/>
</dbReference>
<gene>
    <name evidence="1" type="ORF">D1831_13185</name>
</gene>
<evidence type="ECO:0000313" key="1">
    <source>
        <dbReference type="EMBL" id="RRK09355.1"/>
    </source>
</evidence>
<dbReference type="InterPro" id="IPR014054">
    <property type="entry name" value="Phage_regulatory_Rha"/>
</dbReference>
<dbReference type="OrthoDB" id="2233792at2"/>
<dbReference type="Proteomes" id="UP000283633">
    <property type="component" value="Unassembled WGS sequence"/>
</dbReference>
<dbReference type="AlphaFoldDB" id="A0A3R8KCM8"/>
<dbReference type="RefSeq" id="WP_125073314.1">
    <property type="nucleotide sequence ID" value="NZ_QWZQ01000063.1"/>
</dbReference>